<sequence length="264" mass="31086">MNVKRSYIYDNWKGVKILDTVNVCPWCNREREKTDHLFFNCIFINGFWKRILNWWDIGWKGVSNFEDFYSFYFKLARNEMVFDNKVLTMDTLVFHAKMRPLLWSRAVFNECRFHERLWWFCPYKCCLSKSDYRGWCFSPHGWLKFNVNGIVFEGARGGGGVLRDEDGISTELGAIISALDIFIEIGWKGTVSLIIEIGSMEVFSWILEKTRKHWSHQVIFADLERRWSRVGELSFSVAKANGNEMADSLAIAGTNRTSMFKAWW</sequence>
<reference evidence="2" key="1">
    <citation type="journal article" date="2020" name="Nat. Genet.">
        <title>Genomic diversifications of five Gossypium allopolyploid species and their impact on cotton improvement.</title>
        <authorList>
            <person name="Chen Z.J."/>
            <person name="Sreedasyam A."/>
            <person name="Ando A."/>
            <person name="Song Q."/>
            <person name="De Santiago L.M."/>
            <person name="Hulse-Kemp A.M."/>
            <person name="Ding M."/>
            <person name="Ye W."/>
            <person name="Kirkbride R.C."/>
            <person name="Jenkins J."/>
            <person name="Plott C."/>
            <person name="Lovell J."/>
            <person name="Lin Y.M."/>
            <person name="Vaughn R."/>
            <person name="Liu B."/>
            <person name="Simpson S."/>
            <person name="Scheffler B.E."/>
            <person name="Wen L."/>
            <person name="Saski C.A."/>
            <person name="Grover C.E."/>
            <person name="Hu G."/>
            <person name="Conover J.L."/>
            <person name="Carlson J.W."/>
            <person name="Shu S."/>
            <person name="Boston L.B."/>
            <person name="Williams M."/>
            <person name="Peterson D.G."/>
            <person name="McGee K."/>
            <person name="Jones D.C."/>
            <person name="Wendel J.F."/>
            <person name="Stelly D.M."/>
            <person name="Grimwood J."/>
            <person name="Schmutz J."/>
        </authorList>
    </citation>
    <scope>NUCLEOTIDE SEQUENCE [LARGE SCALE GENOMIC DNA]</scope>
    <source>
        <strain evidence="2">cv. 3-79</strain>
    </source>
</reference>
<dbReference type="EMBL" id="CM018204">
    <property type="protein sequence ID" value="KAB2088558.1"/>
    <property type="molecule type" value="Genomic_DNA"/>
</dbReference>
<dbReference type="AlphaFoldDB" id="A0A5J5W773"/>
<dbReference type="InterPro" id="IPR012337">
    <property type="entry name" value="RNaseH-like_sf"/>
</dbReference>
<name>A0A5J5W773_GOSBA</name>
<dbReference type="Gene3D" id="3.30.420.10">
    <property type="entry name" value="Ribonuclease H-like superfamily/Ribonuclease H"/>
    <property type="match status" value="1"/>
</dbReference>
<proteinExistence type="predicted"/>
<gene>
    <name evidence="1" type="ORF">ES319_A03G006100v1</name>
</gene>
<keyword evidence="2" id="KW-1185">Reference proteome</keyword>
<evidence type="ECO:0000313" key="1">
    <source>
        <dbReference type="EMBL" id="KAB2088558.1"/>
    </source>
</evidence>
<dbReference type="InterPro" id="IPR044730">
    <property type="entry name" value="RNase_H-like_dom_plant"/>
</dbReference>
<dbReference type="GO" id="GO:0003676">
    <property type="term" value="F:nucleic acid binding"/>
    <property type="evidence" value="ECO:0007669"/>
    <property type="project" value="InterPro"/>
</dbReference>
<dbReference type="InterPro" id="IPR036397">
    <property type="entry name" value="RNaseH_sf"/>
</dbReference>
<dbReference type="SUPFAM" id="SSF53098">
    <property type="entry name" value="Ribonuclease H-like"/>
    <property type="match status" value="1"/>
</dbReference>
<dbReference type="CDD" id="cd06222">
    <property type="entry name" value="RNase_H_like"/>
    <property type="match status" value="1"/>
</dbReference>
<protein>
    <recommendedName>
        <fullName evidence="3">RNase H type-1 domain-containing protein</fullName>
    </recommendedName>
</protein>
<evidence type="ECO:0008006" key="3">
    <source>
        <dbReference type="Google" id="ProtNLM"/>
    </source>
</evidence>
<accession>A0A5J5W773</accession>
<dbReference type="PANTHER" id="PTHR47723">
    <property type="entry name" value="OS05G0353850 PROTEIN"/>
    <property type="match status" value="1"/>
</dbReference>
<evidence type="ECO:0000313" key="2">
    <source>
        <dbReference type="Proteomes" id="UP000327439"/>
    </source>
</evidence>
<dbReference type="OrthoDB" id="996933at2759"/>
<organism evidence="1 2">
    <name type="scientific">Gossypium barbadense</name>
    <name type="common">Sea Island cotton</name>
    <name type="synonym">Hibiscus barbadensis</name>
    <dbReference type="NCBI Taxonomy" id="3634"/>
    <lineage>
        <taxon>Eukaryota</taxon>
        <taxon>Viridiplantae</taxon>
        <taxon>Streptophyta</taxon>
        <taxon>Embryophyta</taxon>
        <taxon>Tracheophyta</taxon>
        <taxon>Spermatophyta</taxon>
        <taxon>Magnoliopsida</taxon>
        <taxon>eudicotyledons</taxon>
        <taxon>Gunneridae</taxon>
        <taxon>Pentapetalae</taxon>
        <taxon>rosids</taxon>
        <taxon>malvids</taxon>
        <taxon>Malvales</taxon>
        <taxon>Malvaceae</taxon>
        <taxon>Malvoideae</taxon>
        <taxon>Gossypium</taxon>
    </lineage>
</organism>
<dbReference type="Proteomes" id="UP000327439">
    <property type="component" value="Chromosome A03"/>
</dbReference>
<dbReference type="InterPro" id="IPR053151">
    <property type="entry name" value="RNase_H-like"/>
</dbReference>
<dbReference type="PANTHER" id="PTHR47723:SF19">
    <property type="entry name" value="POLYNUCLEOTIDYL TRANSFERASE, RIBONUCLEASE H-LIKE SUPERFAMILY PROTEIN"/>
    <property type="match status" value="1"/>
</dbReference>